<dbReference type="STRING" id="683228.GA0070617_4257"/>
<sequence>MAPRQESADRQELEALLPDSDRYLVANLEPGQARTVMRAILSFYDRLTIARENLANLENRAYLDPTIPFHTVIAERAAVEQTTRHFVDQVRNAMRNNSIPIPFSTAEVAAARANVPPPPSPNAGRADAWRTEHGYASDSDSESAYLSDGNSSRAGTEYTAASSTAGRYRIDPQYDERQTEPSPAAQAFYAEMVSYAVSSAGVSEENLAVTDPSRRSHRPGGSSHRPSGSSHRPGSSSQRPAGRR</sequence>
<reference evidence="2 3" key="1">
    <citation type="submission" date="2016-06" db="EMBL/GenBank/DDBJ databases">
        <authorList>
            <person name="Kjaerup R.B."/>
            <person name="Dalgaard T.S."/>
            <person name="Juul-Madsen H.R."/>
        </authorList>
    </citation>
    <scope>NUCLEOTIDE SEQUENCE [LARGE SCALE GENOMIC DNA]</scope>
    <source>
        <strain evidence="2 3">DSM 45577</strain>
    </source>
</reference>
<evidence type="ECO:0000313" key="3">
    <source>
        <dbReference type="Proteomes" id="UP000198937"/>
    </source>
</evidence>
<proteinExistence type="predicted"/>
<feature type="region of interest" description="Disordered" evidence="1">
    <location>
        <begin position="133"/>
        <end position="182"/>
    </location>
</feature>
<evidence type="ECO:0000313" key="2">
    <source>
        <dbReference type="EMBL" id="SCL59993.1"/>
    </source>
</evidence>
<name>A0A1C6V149_9ACTN</name>
<dbReference type="Proteomes" id="UP000198937">
    <property type="component" value="Unassembled WGS sequence"/>
</dbReference>
<accession>A0A1C6V149</accession>
<organism evidence="2 3">
    <name type="scientific">Micromonospora yangpuensis</name>
    <dbReference type="NCBI Taxonomy" id="683228"/>
    <lineage>
        <taxon>Bacteria</taxon>
        <taxon>Bacillati</taxon>
        <taxon>Actinomycetota</taxon>
        <taxon>Actinomycetes</taxon>
        <taxon>Micromonosporales</taxon>
        <taxon>Micromonosporaceae</taxon>
        <taxon>Micromonospora</taxon>
    </lineage>
</organism>
<dbReference type="RefSeq" id="WP_091441450.1">
    <property type="nucleotide sequence ID" value="NZ_BMMJ01000002.1"/>
</dbReference>
<feature type="compositionally biased region" description="Basic and acidic residues" evidence="1">
    <location>
        <begin position="168"/>
        <end position="179"/>
    </location>
</feature>
<dbReference type="EMBL" id="FMIA01000002">
    <property type="protein sequence ID" value="SCL59993.1"/>
    <property type="molecule type" value="Genomic_DNA"/>
</dbReference>
<feature type="compositionally biased region" description="Low complexity" evidence="1">
    <location>
        <begin position="219"/>
        <end position="237"/>
    </location>
</feature>
<protein>
    <submittedName>
        <fullName evidence="2">Uncharacterized protein</fullName>
    </submittedName>
</protein>
<keyword evidence="3" id="KW-1185">Reference proteome</keyword>
<evidence type="ECO:0000256" key="1">
    <source>
        <dbReference type="SAM" id="MobiDB-lite"/>
    </source>
</evidence>
<dbReference type="AlphaFoldDB" id="A0A1C6V149"/>
<gene>
    <name evidence="2" type="ORF">GA0070617_4257</name>
</gene>
<feature type="region of interest" description="Disordered" evidence="1">
    <location>
        <begin position="202"/>
        <end position="244"/>
    </location>
</feature>
<feature type="compositionally biased region" description="Polar residues" evidence="1">
    <location>
        <begin position="142"/>
        <end position="165"/>
    </location>
</feature>